<evidence type="ECO:0000313" key="3">
    <source>
        <dbReference type="Proteomes" id="UP000243528"/>
    </source>
</evidence>
<gene>
    <name evidence="2" type="ORF">CLV30_11199</name>
</gene>
<dbReference type="RefSeq" id="WP_106538148.1">
    <property type="nucleotide sequence ID" value="NZ_PYGE01000011.1"/>
</dbReference>
<evidence type="ECO:0000313" key="2">
    <source>
        <dbReference type="EMBL" id="PSL02144.1"/>
    </source>
</evidence>
<keyword evidence="1" id="KW-0472">Membrane</keyword>
<dbReference type="Proteomes" id="UP000243528">
    <property type="component" value="Unassembled WGS sequence"/>
</dbReference>
<name>A0A2P8DY62_9ACTN</name>
<feature type="transmembrane region" description="Helical" evidence="1">
    <location>
        <begin position="235"/>
        <end position="256"/>
    </location>
</feature>
<dbReference type="AlphaFoldDB" id="A0A2P8DY62"/>
<feature type="transmembrane region" description="Helical" evidence="1">
    <location>
        <begin position="178"/>
        <end position="196"/>
    </location>
</feature>
<dbReference type="OrthoDB" id="3297477at2"/>
<evidence type="ECO:0000256" key="1">
    <source>
        <dbReference type="SAM" id="Phobius"/>
    </source>
</evidence>
<protein>
    <recommendedName>
        <fullName evidence="4">ABC-2 type transport system permease protein</fullName>
    </recommendedName>
</protein>
<feature type="transmembrane region" description="Helical" evidence="1">
    <location>
        <begin position="152"/>
        <end position="171"/>
    </location>
</feature>
<keyword evidence="3" id="KW-1185">Reference proteome</keyword>
<reference evidence="2 3" key="1">
    <citation type="submission" date="2018-03" db="EMBL/GenBank/DDBJ databases">
        <title>Genomic Encyclopedia of Archaeal and Bacterial Type Strains, Phase II (KMG-II): from individual species to whole genera.</title>
        <authorList>
            <person name="Goeker M."/>
        </authorList>
    </citation>
    <scope>NUCLEOTIDE SEQUENCE [LARGE SCALE GENOMIC DNA]</scope>
    <source>
        <strain evidence="2 3">DSM 45211</strain>
    </source>
</reference>
<keyword evidence="1" id="KW-0812">Transmembrane</keyword>
<evidence type="ECO:0008006" key="4">
    <source>
        <dbReference type="Google" id="ProtNLM"/>
    </source>
</evidence>
<feature type="transmembrane region" description="Helical" evidence="1">
    <location>
        <begin position="65"/>
        <end position="85"/>
    </location>
</feature>
<feature type="transmembrane region" description="Helical" evidence="1">
    <location>
        <begin position="105"/>
        <end position="132"/>
    </location>
</feature>
<accession>A0A2P8DY62</accession>
<dbReference type="EMBL" id="PYGE01000011">
    <property type="protein sequence ID" value="PSL02144.1"/>
    <property type="molecule type" value="Genomic_DNA"/>
</dbReference>
<feature type="transmembrane region" description="Helical" evidence="1">
    <location>
        <begin position="24"/>
        <end position="45"/>
    </location>
</feature>
<proteinExistence type="predicted"/>
<sequence length="261" mass="27160">MTGGAFAAVTAAEWLKIRSVRSTVWALPVLFVLGVGLAYAVGYSFRDGFADMPREQRETFDPLFATFYGLTIAQLAAVVVGALAAGQEFSTSTIRTSFAATPRRVVFYGAKTLAVAGAVLAVSLVTVPVAFVTAQAALGPHGTSLSAADARAAVVGACLYLPLISVFALGVATALGSAARALGVLLPVLFLGSQGLGNMPQIRDVVQYLPDQAGMVLMHLDVDGDPQFGRDYGSWAASAILVAWTAFALVGGYLALRRRDV</sequence>
<keyword evidence="1" id="KW-1133">Transmembrane helix</keyword>
<comment type="caution">
    <text evidence="2">The sequence shown here is derived from an EMBL/GenBank/DDBJ whole genome shotgun (WGS) entry which is preliminary data.</text>
</comment>
<organism evidence="2 3">
    <name type="scientific">Haloactinopolyspora alba</name>
    <dbReference type="NCBI Taxonomy" id="648780"/>
    <lineage>
        <taxon>Bacteria</taxon>
        <taxon>Bacillati</taxon>
        <taxon>Actinomycetota</taxon>
        <taxon>Actinomycetes</taxon>
        <taxon>Jiangellales</taxon>
        <taxon>Jiangellaceae</taxon>
        <taxon>Haloactinopolyspora</taxon>
    </lineage>
</organism>